<dbReference type="GO" id="GO:0035023">
    <property type="term" value="P:regulation of Rho protein signal transduction"/>
    <property type="evidence" value="ECO:0007669"/>
    <property type="project" value="TreeGrafter"/>
</dbReference>
<evidence type="ECO:0000313" key="3">
    <source>
        <dbReference type="Proteomes" id="UP001356427"/>
    </source>
</evidence>
<feature type="region of interest" description="Disordered" evidence="1">
    <location>
        <begin position="533"/>
        <end position="592"/>
    </location>
</feature>
<feature type="compositionally biased region" description="Basic and acidic residues" evidence="1">
    <location>
        <begin position="131"/>
        <end position="147"/>
    </location>
</feature>
<reference evidence="2 3" key="1">
    <citation type="submission" date="2021-04" db="EMBL/GenBank/DDBJ databases">
        <authorList>
            <person name="De Guttry C."/>
            <person name="Zahm M."/>
            <person name="Klopp C."/>
            <person name="Cabau C."/>
            <person name="Louis A."/>
            <person name="Berthelot C."/>
            <person name="Parey E."/>
            <person name="Roest Crollius H."/>
            <person name="Montfort J."/>
            <person name="Robinson-Rechavi M."/>
            <person name="Bucao C."/>
            <person name="Bouchez O."/>
            <person name="Gislard M."/>
            <person name="Lluch J."/>
            <person name="Milhes M."/>
            <person name="Lampietro C."/>
            <person name="Lopez Roques C."/>
            <person name="Donnadieu C."/>
            <person name="Braasch I."/>
            <person name="Desvignes T."/>
            <person name="Postlethwait J."/>
            <person name="Bobe J."/>
            <person name="Wedekind C."/>
            <person name="Guiguen Y."/>
        </authorList>
    </citation>
    <scope>NUCLEOTIDE SEQUENCE [LARGE SCALE GENOMIC DNA]</scope>
    <source>
        <strain evidence="2">Cs_M1</strain>
        <tissue evidence="2">Blood</tissue>
    </source>
</reference>
<dbReference type="InterPro" id="IPR051632">
    <property type="entry name" value="Rho_GEF"/>
</dbReference>
<feature type="compositionally biased region" description="Basic and acidic residues" evidence="1">
    <location>
        <begin position="156"/>
        <end position="169"/>
    </location>
</feature>
<protein>
    <submittedName>
        <fullName evidence="2">Uncharacterized protein</fullName>
    </submittedName>
</protein>
<dbReference type="PANTHER" id="PTHR13944">
    <property type="entry name" value="AGAP007712-PA"/>
    <property type="match status" value="1"/>
</dbReference>
<dbReference type="EMBL" id="JAGTTL010000011">
    <property type="protein sequence ID" value="KAK6316241.1"/>
    <property type="molecule type" value="Genomic_DNA"/>
</dbReference>
<name>A0AAN8M3B1_9TELE</name>
<gene>
    <name evidence="2" type="ORF">J4Q44_G00137650</name>
</gene>
<keyword evidence="3" id="KW-1185">Reference proteome</keyword>
<feature type="region of interest" description="Disordered" evidence="1">
    <location>
        <begin position="125"/>
        <end position="169"/>
    </location>
</feature>
<dbReference type="Proteomes" id="UP001356427">
    <property type="component" value="Unassembled WGS sequence"/>
</dbReference>
<feature type="compositionally biased region" description="Polar residues" evidence="1">
    <location>
        <begin position="550"/>
        <end position="577"/>
    </location>
</feature>
<evidence type="ECO:0000313" key="2">
    <source>
        <dbReference type="EMBL" id="KAK6316241.1"/>
    </source>
</evidence>
<sequence>MELNRGEVHLYGQVEVHAVLQVPDLDPEPEQTEFYVVLEGSRLSHVTVAKRAEDGESLCFTVPGHDLQETASVTVYRHTEGGAKPCGGGASLKYVRDLPQEVAEYLLANSDCLSPQSHLEVLRRVSAAPGEGDREGNRRSCPGEEHYLGQTDQEEEGGRGGRPRPDPQVECRLREMDERITQAMANMDYPPEWSGKASQPREELQPREALLHLSVRLGLLHLSRFLIGQPKGQRALTMPNEEGDTPLQLAQRRGDHSLFMALATPPVPQRSPLIGVSCIWADRTRVLRVCPGSGSLSLSLTFLGGPESSVLGNILVLREKLTNHNILRQISALRGDVQMEDSYRVDVHTSDASDGGLGRGLPLGDLTLVDSVFEDQLVLSLDDDEELPTLQTVKSQTTHPRGTQRQFSLSAAADTLASMINGRSQLYTEVDDLRAKVSVAGVTRDSSVTDSRVWDTVTSEALLLKATSTPLIPLGLEEQQSTSVSPSPSPSPADQALARLNSHSHSYLTNQRGSPPLESPDLSPSLVALVMDSEEDEEGVLVKSPLSPISPLTSDPRSSGDDTSPDLTCTRTHSASSEGDHTLAKDMGDQRIRHRSYSYSSPKISLLPPSFSRNTLATPATSDFSPEQRAFSLSEQPLDKRELRFRKRAQSADDEGSVELAESLQHLTLSEFLKEYVGIAPFWAGSPGPSFLGR</sequence>
<dbReference type="PANTHER" id="PTHR13944:SF22">
    <property type="entry name" value="RHO GUANINE NUCLEOTIDE EXCHANGE FACTOR 28"/>
    <property type="match status" value="1"/>
</dbReference>
<comment type="caution">
    <text evidence="2">The sequence shown here is derived from an EMBL/GenBank/DDBJ whole genome shotgun (WGS) entry which is preliminary data.</text>
</comment>
<dbReference type="AlphaFoldDB" id="A0AAN8M3B1"/>
<organism evidence="2 3">
    <name type="scientific">Coregonus suidteri</name>
    <dbReference type="NCBI Taxonomy" id="861788"/>
    <lineage>
        <taxon>Eukaryota</taxon>
        <taxon>Metazoa</taxon>
        <taxon>Chordata</taxon>
        <taxon>Craniata</taxon>
        <taxon>Vertebrata</taxon>
        <taxon>Euteleostomi</taxon>
        <taxon>Actinopterygii</taxon>
        <taxon>Neopterygii</taxon>
        <taxon>Teleostei</taxon>
        <taxon>Protacanthopterygii</taxon>
        <taxon>Salmoniformes</taxon>
        <taxon>Salmonidae</taxon>
        <taxon>Coregoninae</taxon>
        <taxon>Coregonus</taxon>
    </lineage>
</organism>
<proteinExistence type="predicted"/>
<accession>A0AAN8M3B1</accession>
<feature type="compositionally biased region" description="Basic and acidic residues" evidence="1">
    <location>
        <begin position="578"/>
        <end position="591"/>
    </location>
</feature>
<evidence type="ECO:0000256" key="1">
    <source>
        <dbReference type="SAM" id="MobiDB-lite"/>
    </source>
</evidence>